<dbReference type="OrthoDB" id="2527908at2759"/>
<keyword evidence="2" id="KW-1185">Reference proteome</keyword>
<dbReference type="Proteomes" id="UP000027222">
    <property type="component" value="Unassembled WGS sequence"/>
</dbReference>
<protein>
    <submittedName>
        <fullName evidence="1">Uncharacterized protein</fullName>
    </submittedName>
</protein>
<sequence>SPALPTCTPLKISVHGLSPNVMPPYYMMAFAVDGTPVTTPIGTDENNLSWTVTHPTGSRLILTVVDANGSAGGTQLQILSVVGEFPAPVEIIKSDATDQKAGPTTQCVTSLLTAPPFTIKASSVKNGLSTCKPWQLTMKGGVRPYTVTLSTLGATWTKNVTLPPDLDVLKFINRAPPNSHLFAAVSDCTGRWATGTPIIKTKGTFYSLLVYTQIYSRAFVSQEKKTTLVRGLRIPKAISQQ</sequence>
<proteinExistence type="predicted"/>
<dbReference type="EMBL" id="KL142368">
    <property type="protein sequence ID" value="KDR84615.1"/>
    <property type="molecule type" value="Genomic_DNA"/>
</dbReference>
<reference evidence="2" key="1">
    <citation type="journal article" date="2014" name="Proc. Natl. Acad. Sci. U.S.A.">
        <title>Extensive sampling of basidiomycete genomes demonstrates inadequacy of the white-rot/brown-rot paradigm for wood decay fungi.</title>
        <authorList>
            <person name="Riley R."/>
            <person name="Salamov A.A."/>
            <person name="Brown D.W."/>
            <person name="Nagy L.G."/>
            <person name="Floudas D."/>
            <person name="Held B.W."/>
            <person name="Levasseur A."/>
            <person name="Lombard V."/>
            <person name="Morin E."/>
            <person name="Otillar R."/>
            <person name="Lindquist E.A."/>
            <person name="Sun H."/>
            <person name="LaButti K.M."/>
            <person name="Schmutz J."/>
            <person name="Jabbour D."/>
            <person name="Luo H."/>
            <person name="Baker S.E."/>
            <person name="Pisabarro A.G."/>
            <person name="Walton J.D."/>
            <person name="Blanchette R.A."/>
            <person name="Henrissat B."/>
            <person name="Martin F."/>
            <person name="Cullen D."/>
            <person name="Hibbett D.S."/>
            <person name="Grigoriev I.V."/>
        </authorList>
    </citation>
    <scope>NUCLEOTIDE SEQUENCE [LARGE SCALE GENOMIC DNA]</scope>
    <source>
        <strain evidence="2">CBS 339.88</strain>
    </source>
</reference>
<gene>
    <name evidence="1" type="ORF">GALMADRAFT_56300</name>
</gene>
<accession>A0A067TN19</accession>
<feature type="non-terminal residue" evidence="1">
    <location>
        <position position="1"/>
    </location>
</feature>
<evidence type="ECO:0000313" key="2">
    <source>
        <dbReference type="Proteomes" id="UP000027222"/>
    </source>
</evidence>
<name>A0A067TN19_GALM3</name>
<evidence type="ECO:0000313" key="1">
    <source>
        <dbReference type="EMBL" id="KDR84615.1"/>
    </source>
</evidence>
<organism evidence="1 2">
    <name type="scientific">Galerina marginata (strain CBS 339.88)</name>
    <dbReference type="NCBI Taxonomy" id="685588"/>
    <lineage>
        <taxon>Eukaryota</taxon>
        <taxon>Fungi</taxon>
        <taxon>Dikarya</taxon>
        <taxon>Basidiomycota</taxon>
        <taxon>Agaricomycotina</taxon>
        <taxon>Agaricomycetes</taxon>
        <taxon>Agaricomycetidae</taxon>
        <taxon>Agaricales</taxon>
        <taxon>Agaricineae</taxon>
        <taxon>Strophariaceae</taxon>
        <taxon>Galerina</taxon>
    </lineage>
</organism>
<dbReference type="HOGENOM" id="CLU_084261_1_0_1"/>
<dbReference type="AlphaFoldDB" id="A0A067TN19"/>